<accession>A0A409XQ92</accession>
<dbReference type="Gene3D" id="3.40.50.1110">
    <property type="entry name" value="SGNH hydrolase"/>
    <property type="match status" value="1"/>
</dbReference>
<comment type="caution">
    <text evidence="3">The sequence shown here is derived from an EMBL/GenBank/DDBJ whole genome shotgun (WGS) entry which is preliminary data.</text>
</comment>
<dbReference type="OrthoDB" id="1600564at2759"/>
<dbReference type="PANTHER" id="PTHR45642:SF139">
    <property type="entry name" value="SGNH HYDROLASE-TYPE ESTERASE DOMAIN-CONTAINING PROTEIN"/>
    <property type="match status" value="1"/>
</dbReference>
<sequence length="267" mass="28965">MSLSSVSLTALFALLPSVSAHGANFWFSFGDSYTQTDFNATGPLPSVANPIGNPPFPGGTATPGPNWVGYVTETYNQSLLFTYNYAFSGATIDANLVLPFSPIVQTLTDQVNTFLATVSNKPATTPWTSKNALFSIWIGINDIDLTFQNGQDHSAFTDTLLNAYFALVNKLVDVGARNFLFVNVPPTDRSPKTIALGASAQTLNKDFVDTYNAKLAAKVNAFRLSKNGVKTFMWDSHQQFTTILNHPTVFGFQDATSIGSTPNFFWG</sequence>
<dbReference type="InParanoid" id="A0A409XQ92"/>
<organism evidence="3 4">
    <name type="scientific">Psilocybe cyanescens</name>
    <dbReference type="NCBI Taxonomy" id="93625"/>
    <lineage>
        <taxon>Eukaryota</taxon>
        <taxon>Fungi</taxon>
        <taxon>Dikarya</taxon>
        <taxon>Basidiomycota</taxon>
        <taxon>Agaricomycotina</taxon>
        <taxon>Agaricomycetes</taxon>
        <taxon>Agaricomycetidae</taxon>
        <taxon>Agaricales</taxon>
        <taxon>Agaricineae</taxon>
        <taxon>Strophariaceae</taxon>
        <taxon>Psilocybe</taxon>
    </lineage>
</organism>
<gene>
    <name evidence="3" type="ORF">CVT25_000176</name>
</gene>
<dbReference type="InterPro" id="IPR050592">
    <property type="entry name" value="GDSL_lipolytic_enzyme"/>
</dbReference>
<name>A0A409XQ92_PSICY</name>
<dbReference type="STRING" id="93625.A0A409XQ92"/>
<dbReference type="AlphaFoldDB" id="A0A409XQ92"/>
<evidence type="ECO:0000313" key="4">
    <source>
        <dbReference type="Proteomes" id="UP000283269"/>
    </source>
</evidence>
<reference evidence="3 4" key="1">
    <citation type="journal article" date="2018" name="Evol. Lett.">
        <title>Horizontal gene cluster transfer increased hallucinogenic mushroom diversity.</title>
        <authorList>
            <person name="Reynolds H.T."/>
            <person name="Vijayakumar V."/>
            <person name="Gluck-Thaler E."/>
            <person name="Korotkin H.B."/>
            <person name="Matheny P.B."/>
            <person name="Slot J.C."/>
        </authorList>
    </citation>
    <scope>NUCLEOTIDE SEQUENCE [LARGE SCALE GENOMIC DNA]</scope>
    <source>
        <strain evidence="3 4">2631</strain>
    </source>
</reference>
<dbReference type="EMBL" id="NHYD01000886">
    <property type="protein sequence ID" value="PPQ92975.1"/>
    <property type="molecule type" value="Genomic_DNA"/>
</dbReference>
<dbReference type="GO" id="GO:0016788">
    <property type="term" value="F:hydrolase activity, acting on ester bonds"/>
    <property type="evidence" value="ECO:0007669"/>
    <property type="project" value="InterPro"/>
</dbReference>
<feature type="chain" id="PRO_5019177019" description="Carbohydrate esterase family 16 protein" evidence="2">
    <location>
        <begin position="21"/>
        <end position="267"/>
    </location>
</feature>
<keyword evidence="4" id="KW-1185">Reference proteome</keyword>
<evidence type="ECO:0008006" key="5">
    <source>
        <dbReference type="Google" id="ProtNLM"/>
    </source>
</evidence>
<protein>
    <recommendedName>
        <fullName evidence="5">Carbohydrate esterase family 16 protein</fullName>
    </recommendedName>
</protein>
<evidence type="ECO:0000256" key="1">
    <source>
        <dbReference type="ARBA" id="ARBA00022729"/>
    </source>
</evidence>
<evidence type="ECO:0000256" key="2">
    <source>
        <dbReference type="SAM" id="SignalP"/>
    </source>
</evidence>
<dbReference type="InterPro" id="IPR036514">
    <property type="entry name" value="SGNH_hydro_sf"/>
</dbReference>
<dbReference type="CDD" id="cd01846">
    <property type="entry name" value="fatty_acyltransferase_like"/>
    <property type="match status" value="1"/>
</dbReference>
<evidence type="ECO:0000313" key="3">
    <source>
        <dbReference type="EMBL" id="PPQ92975.1"/>
    </source>
</evidence>
<dbReference type="Proteomes" id="UP000283269">
    <property type="component" value="Unassembled WGS sequence"/>
</dbReference>
<dbReference type="SUPFAM" id="SSF52266">
    <property type="entry name" value="SGNH hydrolase"/>
    <property type="match status" value="1"/>
</dbReference>
<keyword evidence="1 2" id="KW-0732">Signal</keyword>
<feature type="signal peptide" evidence="2">
    <location>
        <begin position="1"/>
        <end position="20"/>
    </location>
</feature>
<dbReference type="Pfam" id="PF00657">
    <property type="entry name" value="Lipase_GDSL"/>
    <property type="match status" value="1"/>
</dbReference>
<dbReference type="InterPro" id="IPR001087">
    <property type="entry name" value="GDSL"/>
</dbReference>
<proteinExistence type="predicted"/>
<dbReference type="PANTHER" id="PTHR45642">
    <property type="entry name" value="GDSL ESTERASE/LIPASE EXL3"/>
    <property type="match status" value="1"/>
</dbReference>